<evidence type="ECO:0000256" key="1">
    <source>
        <dbReference type="PIRSR" id="PIRSR600829-1"/>
    </source>
</evidence>
<feature type="transmembrane region" description="Helical" evidence="3">
    <location>
        <begin position="32"/>
        <end position="50"/>
    </location>
</feature>
<dbReference type="EMBL" id="SIHI01000001">
    <property type="protein sequence ID" value="TWT57355.1"/>
    <property type="molecule type" value="Genomic_DNA"/>
</dbReference>
<reference evidence="4 5" key="1">
    <citation type="submission" date="2019-02" db="EMBL/GenBank/DDBJ databases">
        <title>Deep-cultivation of Planctomycetes and their phenomic and genomic characterization uncovers novel biology.</title>
        <authorList>
            <person name="Wiegand S."/>
            <person name="Jogler M."/>
            <person name="Boedeker C."/>
            <person name="Pinto D."/>
            <person name="Vollmers J."/>
            <person name="Rivas-Marin E."/>
            <person name="Kohn T."/>
            <person name="Peeters S.H."/>
            <person name="Heuer A."/>
            <person name="Rast P."/>
            <person name="Oberbeckmann S."/>
            <person name="Bunk B."/>
            <person name="Jeske O."/>
            <person name="Meyerdierks A."/>
            <person name="Storesund J.E."/>
            <person name="Kallscheuer N."/>
            <person name="Luecker S."/>
            <person name="Lage O.M."/>
            <person name="Pohl T."/>
            <person name="Merkel B.J."/>
            <person name="Hornburger P."/>
            <person name="Mueller R.-W."/>
            <person name="Bruemmer F."/>
            <person name="Labrenz M."/>
            <person name="Spormann A.M."/>
            <person name="Op Den Camp H."/>
            <person name="Overmann J."/>
            <person name="Amann R."/>
            <person name="Jetten M.S.M."/>
            <person name="Mascher T."/>
            <person name="Medema M.H."/>
            <person name="Devos D.P."/>
            <person name="Kaster A.-K."/>
            <person name="Ovreas L."/>
            <person name="Rohde M."/>
            <person name="Galperin M.Y."/>
            <person name="Jogler C."/>
        </authorList>
    </citation>
    <scope>NUCLEOTIDE SEQUENCE [LARGE SCALE GENOMIC DNA]</scope>
    <source>
        <strain evidence="4 5">KOR42</strain>
    </source>
</reference>
<dbReference type="RefSeq" id="WP_146507196.1">
    <property type="nucleotide sequence ID" value="NZ_SIHI01000001.1"/>
</dbReference>
<keyword evidence="3" id="KW-0812">Transmembrane</keyword>
<dbReference type="InterPro" id="IPR036945">
    <property type="entry name" value="DAGK_sf"/>
</dbReference>
<dbReference type="InterPro" id="IPR000829">
    <property type="entry name" value="DAGK"/>
</dbReference>
<feature type="transmembrane region" description="Helical" evidence="3">
    <location>
        <begin position="97"/>
        <end position="117"/>
    </location>
</feature>
<feature type="active site" description="Proton acceptor" evidence="1">
    <location>
        <position position="70"/>
    </location>
</feature>
<evidence type="ECO:0000256" key="3">
    <source>
        <dbReference type="SAM" id="Phobius"/>
    </source>
</evidence>
<dbReference type="GO" id="GO:0016020">
    <property type="term" value="C:membrane"/>
    <property type="evidence" value="ECO:0007669"/>
    <property type="project" value="InterPro"/>
</dbReference>
<evidence type="ECO:0000313" key="4">
    <source>
        <dbReference type="EMBL" id="TWT57355.1"/>
    </source>
</evidence>
<dbReference type="Proteomes" id="UP000317243">
    <property type="component" value="Unassembled WGS sequence"/>
</dbReference>
<feature type="transmembrane region" description="Helical" evidence="3">
    <location>
        <begin position="56"/>
        <end position="76"/>
    </location>
</feature>
<dbReference type="OrthoDB" id="215805at2"/>
<name>A0A5C5X561_9PLAN</name>
<dbReference type="GO" id="GO:0008654">
    <property type="term" value="P:phospholipid biosynthetic process"/>
    <property type="evidence" value="ECO:0007669"/>
    <property type="project" value="InterPro"/>
</dbReference>
<keyword evidence="5" id="KW-1185">Reference proteome</keyword>
<sequence>MQISRANRPAWRQRLVDAETGFRIGLRTDSTLFMYLFVGIGVLFSGFVFRLSVIEWAILVLTFGLTLSVELFHQLLKLIVHEFRHYIGQNLNQILRLGTAAVVATNVSAIIVLLILFGSRIVEAIG</sequence>
<gene>
    <name evidence="4" type="ORF">KOR42_07150</name>
</gene>
<accession>A0A5C5X561</accession>
<protein>
    <submittedName>
        <fullName evidence="4">Prokaryotic diacylglycerol kinase</fullName>
    </submittedName>
</protein>
<dbReference type="AlphaFoldDB" id="A0A5C5X561"/>
<dbReference type="GO" id="GO:0016301">
    <property type="term" value="F:kinase activity"/>
    <property type="evidence" value="ECO:0007669"/>
    <property type="project" value="UniProtKB-KW"/>
</dbReference>
<evidence type="ECO:0000313" key="5">
    <source>
        <dbReference type="Proteomes" id="UP000317243"/>
    </source>
</evidence>
<keyword evidence="3" id="KW-1133">Transmembrane helix</keyword>
<dbReference type="Gene3D" id="1.10.287.3610">
    <property type="match status" value="1"/>
</dbReference>
<comment type="caution">
    <text evidence="4">The sequence shown here is derived from an EMBL/GenBank/DDBJ whole genome shotgun (WGS) entry which is preliminary data.</text>
</comment>
<keyword evidence="3" id="KW-0472">Membrane</keyword>
<keyword evidence="4" id="KW-0808">Transferase</keyword>
<evidence type="ECO:0000256" key="2">
    <source>
        <dbReference type="PIRSR" id="PIRSR600829-2"/>
    </source>
</evidence>
<keyword evidence="4" id="KW-0418">Kinase</keyword>
<organism evidence="4 5">
    <name type="scientific">Thalassoglobus neptunius</name>
    <dbReference type="NCBI Taxonomy" id="1938619"/>
    <lineage>
        <taxon>Bacteria</taxon>
        <taxon>Pseudomonadati</taxon>
        <taxon>Planctomycetota</taxon>
        <taxon>Planctomycetia</taxon>
        <taxon>Planctomycetales</taxon>
        <taxon>Planctomycetaceae</taxon>
        <taxon>Thalassoglobus</taxon>
    </lineage>
</organism>
<feature type="binding site" evidence="2">
    <location>
        <position position="70"/>
    </location>
    <ligand>
        <name>substrate</name>
    </ligand>
</feature>
<proteinExistence type="predicted"/>
<dbReference type="Pfam" id="PF01219">
    <property type="entry name" value="DAGK_prokar"/>
    <property type="match status" value="1"/>
</dbReference>